<reference evidence="2 3" key="1">
    <citation type="submission" date="2020-03" db="EMBL/GenBank/DDBJ databases">
        <title>Whole genome shotgun sequence of Phytohabitans houttuyneae NBRC 108639.</title>
        <authorList>
            <person name="Komaki H."/>
            <person name="Tamura T."/>
        </authorList>
    </citation>
    <scope>NUCLEOTIDE SEQUENCE [LARGE SCALE GENOMIC DNA]</scope>
    <source>
        <strain evidence="2 3">NBRC 108639</strain>
    </source>
</reference>
<name>A0A6V8KHN5_9ACTN</name>
<feature type="domain" description="Endonuclease/exonuclease/phosphatase" evidence="1">
    <location>
        <begin position="6"/>
        <end position="258"/>
    </location>
</feature>
<gene>
    <name evidence="2" type="ORF">Phou_056760</name>
</gene>
<dbReference type="InterPro" id="IPR036691">
    <property type="entry name" value="Endo/exonu/phosph_ase_sf"/>
</dbReference>
<evidence type="ECO:0000313" key="3">
    <source>
        <dbReference type="Proteomes" id="UP000482800"/>
    </source>
</evidence>
<dbReference type="Proteomes" id="UP000482800">
    <property type="component" value="Unassembled WGS sequence"/>
</dbReference>
<accession>A0A6V8KHN5</accession>
<dbReference type="InterPro" id="IPR005135">
    <property type="entry name" value="Endo/exonuclease/phosphatase"/>
</dbReference>
<proteinExistence type="predicted"/>
<organism evidence="2 3">
    <name type="scientific">Phytohabitans houttuyneae</name>
    <dbReference type="NCBI Taxonomy" id="1076126"/>
    <lineage>
        <taxon>Bacteria</taxon>
        <taxon>Bacillati</taxon>
        <taxon>Actinomycetota</taxon>
        <taxon>Actinomycetes</taxon>
        <taxon>Micromonosporales</taxon>
        <taxon>Micromonosporaceae</taxon>
    </lineage>
</organism>
<evidence type="ECO:0000313" key="2">
    <source>
        <dbReference type="EMBL" id="GFJ81496.1"/>
    </source>
</evidence>
<dbReference type="EMBL" id="BLPF01000002">
    <property type="protein sequence ID" value="GFJ81496.1"/>
    <property type="molecule type" value="Genomic_DNA"/>
</dbReference>
<dbReference type="Gene3D" id="3.60.10.10">
    <property type="entry name" value="Endonuclease/exonuclease/phosphatase"/>
    <property type="match status" value="1"/>
</dbReference>
<dbReference type="SUPFAM" id="SSF56219">
    <property type="entry name" value="DNase I-like"/>
    <property type="match status" value="1"/>
</dbReference>
<protein>
    <recommendedName>
        <fullName evidence="1">Endonuclease/exonuclease/phosphatase domain-containing protein</fullName>
    </recommendedName>
</protein>
<sequence>MPLTVMTYNIKTGGRGRLDAIARVAAAQRPDILALQELRAFHRDDGRLMRTLADAVGMHPFLARSWFAQPVAVLVRDPAWVVSAAPIRRPFHHAAERVVVATDQGDLTVVGAHLCPYSGWRRRWEARWLAARTDPARLALVMGDLNTLDPWTDHTERLRRLPERFRSRHLMPRTDGEVDTRAIRVLAAAGFVDLFRSAGHGDRTGDGEKDYTAPTAHGGGQEFHAMRLDYILGTPPVAALARSCRVVSGGETESASDHYPVVAVLDLEARPAALRTPRGRG</sequence>
<comment type="caution">
    <text evidence="2">The sequence shown here is derived from an EMBL/GenBank/DDBJ whole genome shotgun (WGS) entry which is preliminary data.</text>
</comment>
<keyword evidence="3" id="KW-1185">Reference proteome</keyword>
<dbReference type="Pfam" id="PF03372">
    <property type="entry name" value="Exo_endo_phos"/>
    <property type="match status" value="1"/>
</dbReference>
<dbReference type="RefSeq" id="WP_173060793.1">
    <property type="nucleotide sequence ID" value="NZ_BAABGO010000023.1"/>
</dbReference>
<dbReference type="AlphaFoldDB" id="A0A6V8KHN5"/>
<reference evidence="2 3" key="2">
    <citation type="submission" date="2020-03" db="EMBL/GenBank/DDBJ databases">
        <authorList>
            <person name="Ichikawa N."/>
            <person name="Kimura A."/>
            <person name="Kitahashi Y."/>
            <person name="Uohara A."/>
        </authorList>
    </citation>
    <scope>NUCLEOTIDE SEQUENCE [LARGE SCALE GENOMIC DNA]</scope>
    <source>
        <strain evidence="2 3">NBRC 108639</strain>
    </source>
</reference>
<evidence type="ECO:0000259" key="1">
    <source>
        <dbReference type="Pfam" id="PF03372"/>
    </source>
</evidence>
<dbReference type="GO" id="GO:0003824">
    <property type="term" value="F:catalytic activity"/>
    <property type="evidence" value="ECO:0007669"/>
    <property type="project" value="InterPro"/>
</dbReference>